<organism evidence="2 3">
    <name type="scientific">Cladophialophora chaetospira</name>
    <dbReference type="NCBI Taxonomy" id="386627"/>
    <lineage>
        <taxon>Eukaryota</taxon>
        <taxon>Fungi</taxon>
        <taxon>Dikarya</taxon>
        <taxon>Ascomycota</taxon>
        <taxon>Pezizomycotina</taxon>
        <taxon>Eurotiomycetes</taxon>
        <taxon>Chaetothyriomycetidae</taxon>
        <taxon>Chaetothyriales</taxon>
        <taxon>Herpotrichiellaceae</taxon>
        <taxon>Cladophialophora</taxon>
    </lineage>
</organism>
<sequence length="450" mass="50145">MDLEDTNPAPDFSLPKQLTDLPDEVISQICEYLIPARSTPNPFKNSEIKSTRRVLKVGGWDNFGFISGNEPCTQQYVDSHFASLHVSGKPGRVDFRALTQPFKARKKVKTDLANFTATCRQFSGQGRAMYARRPFTLTISNHGITFESLRDAFPLQTFSVLPKDQGSVQPSWAMIDPPHRMIVKIPKNTIPGNIAFERFSAVFPNLRTLCMYVNVDLEKGHNKKTGFFLSQLGRFLLSHSPGIALSKLEVDLNLGFHEYVREDPQKSIGLVYKIPSSIRTLSRDALAQNSTIAKIIVPEVSDTLAILYAYLQQLLAKHNGGRSADAVDSGTERLKVKISVHGDGTDGMQWGTDAVVGMMWQVGAYRPMRTPFGSFEDFCQDLQHRLFGSNQVVENRVVDGVRFVCELGLPLPKIPKPTAKKGAKSRRRTRDDNASTGDVDATESKRQRLG</sequence>
<evidence type="ECO:0000313" key="3">
    <source>
        <dbReference type="Proteomes" id="UP001172673"/>
    </source>
</evidence>
<dbReference type="EMBL" id="JAPDRK010000007">
    <property type="protein sequence ID" value="KAJ9610713.1"/>
    <property type="molecule type" value="Genomic_DNA"/>
</dbReference>
<evidence type="ECO:0000313" key="2">
    <source>
        <dbReference type="EMBL" id="KAJ9610713.1"/>
    </source>
</evidence>
<proteinExistence type="predicted"/>
<dbReference type="AlphaFoldDB" id="A0AA38XC32"/>
<protein>
    <submittedName>
        <fullName evidence="2">Uncharacterized protein</fullName>
    </submittedName>
</protein>
<feature type="compositionally biased region" description="Basic residues" evidence="1">
    <location>
        <begin position="418"/>
        <end position="428"/>
    </location>
</feature>
<evidence type="ECO:0000256" key="1">
    <source>
        <dbReference type="SAM" id="MobiDB-lite"/>
    </source>
</evidence>
<comment type="caution">
    <text evidence="2">The sequence shown here is derived from an EMBL/GenBank/DDBJ whole genome shotgun (WGS) entry which is preliminary data.</text>
</comment>
<accession>A0AA38XC32</accession>
<feature type="region of interest" description="Disordered" evidence="1">
    <location>
        <begin position="414"/>
        <end position="450"/>
    </location>
</feature>
<dbReference type="Proteomes" id="UP001172673">
    <property type="component" value="Unassembled WGS sequence"/>
</dbReference>
<reference evidence="2" key="1">
    <citation type="submission" date="2022-10" db="EMBL/GenBank/DDBJ databases">
        <title>Culturing micro-colonial fungi from biological soil crusts in the Mojave desert and describing Neophaeococcomyces mojavensis, and introducing the new genera and species Taxawa tesnikishii.</title>
        <authorList>
            <person name="Kurbessoian T."/>
            <person name="Stajich J.E."/>
        </authorList>
    </citation>
    <scope>NUCLEOTIDE SEQUENCE</scope>
    <source>
        <strain evidence="2">TK_41</strain>
    </source>
</reference>
<gene>
    <name evidence="2" type="ORF">H2200_005490</name>
</gene>
<keyword evidence="3" id="KW-1185">Reference proteome</keyword>
<name>A0AA38XC32_9EURO</name>